<comment type="caution">
    <text evidence="1">The sequence shown here is derived from an EMBL/GenBank/DDBJ whole genome shotgun (WGS) entry which is preliminary data.</text>
</comment>
<evidence type="ECO:0000313" key="1">
    <source>
        <dbReference type="EMBL" id="NMQ07688.1"/>
    </source>
</evidence>
<name>A0ABX1TDA7_9PROT</name>
<dbReference type="EMBL" id="SPMX01000089">
    <property type="protein sequence ID" value="NMQ07688.1"/>
    <property type="molecule type" value="Genomic_DNA"/>
</dbReference>
<gene>
    <name evidence="1" type="ORF">E4Q08_21815</name>
</gene>
<keyword evidence="2" id="KW-1185">Reference proteome</keyword>
<dbReference type="RefSeq" id="WP_169071941.1">
    <property type="nucleotide sequence ID" value="NZ_JAZKUC010000003.1"/>
</dbReference>
<evidence type="ECO:0000313" key="2">
    <source>
        <dbReference type="Proteomes" id="UP000886469"/>
    </source>
</evidence>
<proteinExistence type="predicted"/>
<accession>A0ABX1TDA7</accession>
<reference evidence="1" key="1">
    <citation type="submission" date="2019-03" db="EMBL/GenBank/DDBJ databases">
        <title>Metabolic reconstructions from genomes of highly enriched 'Candidatus Accumulibacter' and 'Candidatus Competibacter' bioreactor populations.</title>
        <authorList>
            <person name="Annavajhala M.K."/>
            <person name="Welles L."/>
            <person name="Abbas B."/>
            <person name="Sorokin D."/>
            <person name="Park H."/>
            <person name="Van Loosdrecht M."/>
            <person name="Chandran K."/>
        </authorList>
    </citation>
    <scope>NUCLEOTIDE SEQUENCE</scope>
    <source>
        <strain evidence="1">SBR_L</strain>
    </source>
</reference>
<organism evidence="1 2">
    <name type="scientific">Candidatus Accumulibacter contiguus</name>
    <dbReference type="NCBI Taxonomy" id="2954381"/>
    <lineage>
        <taxon>Bacteria</taxon>
        <taxon>Pseudomonadati</taxon>
        <taxon>Pseudomonadota</taxon>
        <taxon>Betaproteobacteria</taxon>
        <taxon>Candidatus Accumulibacter</taxon>
    </lineage>
</organism>
<dbReference type="Proteomes" id="UP000886469">
    <property type="component" value="Unassembled WGS sequence"/>
</dbReference>
<sequence length="62" mass="6995">MPFAPFVLDVDDEFFAFLANEGYTLQPLAERLPDFRQISGVSRLKSSSVPSRFSRTMSTAFC</sequence>
<protein>
    <submittedName>
        <fullName evidence="1">Uncharacterized protein</fullName>
    </submittedName>
</protein>